<dbReference type="CDD" id="cd00130">
    <property type="entry name" value="PAS"/>
    <property type="match status" value="1"/>
</dbReference>
<dbReference type="PANTHER" id="PTHR33745:SF3">
    <property type="entry name" value="RSBT CO-ANTAGONIST PROTEIN RSBRC"/>
    <property type="match status" value="1"/>
</dbReference>
<dbReference type="Proteomes" id="UP000469346">
    <property type="component" value="Unassembled WGS sequence"/>
</dbReference>
<evidence type="ECO:0000259" key="5">
    <source>
        <dbReference type="PROSITE" id="PS50801"/>
    </source>
</evidence>
<keyword evidence="1" id="KW-0597">Phosphoprotein</keyword>
<name>A0A6N9TPG6_DISTH</name>
<evidence type="ECO:0000256" key="2">
    <source>
        <dbReference type="SAM" id="Coils"/>
    </source>
</evidence>
<dbReference type="EMBL" id="JAAGRR010000127">
    <property type="protein sequence ID" value="NDY43165.1"/>
    <property type="molecule type" value="Genomic_DNA"/>
</dbReference>
<feature type="coiled-coil region" evidence="2">
    <location>
        <begin position="117"/>
        <end position="154"/>
    </location>
</feature>
<evidence type="ECO:0000259" key="4">
    <source>
        <dbReference type="PROSITE" id="PS50113"/>
    </source>
</evidence>
<organism evidence="6 7">
    <name type="scientific">Dissulfurirhabdus thermomarina</name>
    <dbReference type="NCBI Taxonomy" id="1765737"/>
    <lineage>
        <taxon>Bacteria</taxon>
        <taxon>Deltaproteobacteria</taxon>
        <taxon>Dissulfurirhabdaceae</taxon>
        <taxon>Dissulfurirhabdus</taxon>
    </lineage>
</organism>
<dbReference type="Gene3D" id="3.30.750.24">
    <property type="entry name" value="STAS domain"/>
    <property type="match status" value="1"/>
</dbReference>
<dbReference type="PROSITE" id="PS50113">
    <property type="entry name" value="PAC"/>
    <property type="match status" value="1"/>
</dbReference>
<dbReference type="Pfam" id="PF01740">
    <property type="entry name" value="STAS"/>
    <property type="match status" value="1"/>
</dbReference>
<dbReference type="PROSITE" id="PS50112">
    <property type="entry name" value="PAS"/>
    <property type="match status" value="1"/>
</dbReference>
<dbReference type="InterPro" id="IPR035965">
    <property type="entry name" value="PAS-like_dom_sf"/>
</dbReference>
<evidence type="ECO:0000313" key="6">
    <source>
        <dbReference type="EMBL" id="NDY43165.1"/>
    </source>
</evidence>
<proteinExistence type="predicted"/>
<dbReference type="Pfam" id="PF08448">
    <property type="entry name" value="PAS_4"/>
    <property type="match status" value="1"/>
</dbReference>
<sequence>MKSLEDLPIDEGFLSEILNAVPSGIFVTDLEHNIVMINKAGAELVGRSPGDCFDRKCYDIFNTPMCQTENCTCRVAVETQAVNQGQTTLHLPDGREVPIEYASRPLRNFEGKVVGCVEHYIDISDRLEQERSLLEQQEELLRKQEADIRHLQDEILELSTPVLEVWDGVLALPLVGTLDSRRAKIAMERLLEGIERTRAPFVILDITGVPAVDAEVANHLLQTVDAARLMGSRAVLTGVSPHIARTMARLGVDMANITVRGRMADALHMAIRRLRRQAGEEAPPGPGAPPAPEP</sequence>
<evidence type="ECO:0000259" key="3">
    <source>
        <dbReference type="PROSITE" id="PS50112"/>
    </source>
</evidence>
<dbReference type="InterPro" id="IPR000014">
    <property type="entry name" value="PAS"/>
</dbReference>
<dbReference type="SUPFAM" id="SSF52091">
    <property type="entry name" value="SpoIIaa-like"/>
    <property type="match status" value="1"/>
</dbReference>
<dbReference type="SUPFAM" id="SSF55785">
    <property type="entry name" value="PYP-like sensor domain (PAS domain)"/>
    <property type="match status" value="1"/>
</dbReference>
<dbReference type="InterPro" id="IPR013656">
    <property type="entry name" value="PAS_4"/>
</dbReference>
<dbReference type="PANTHER" id="PTHR33745">
    <property type="entry name" value="RSBT ANTAGONIST PROTEIN RSBS-RELATED"/>
    <property type="match status" value="1"/>
</dbReference>
<dbReference type="InterPro" id="IPR002645">
    <property type="entry name" value="STAS_dom"/>
</dbReference>
<keyword evidence="7" id="KW-1185">Reference proteome</keyword>
<dbReference type="NCBIfam" id="TIGR00229">
    <property type="entry name" value="sensory_box"/>
    <property type="match status" value="1"/>
</dbReference>
<dbReference type="SMART" id="SM00091">
    <property type="entry name" value="PAS"/>
    <property type="match status" value="1"/>
</dbReference>
<protein>
    <submittedName>
        <fullName evidence="6">PAS domain-containing protein</fullName>
    </submittedName>
</protein>
<dbReference type="CDD" id="cd07041">
    <property type="entry name" value="STAS_RsbR_RsbS_like"/>
    <property type="match status" value="1"/>
</dbReference>
<feature type="domain" description="STAS" evidence="5">
    <location>
        <begin position="159"/>
        <end position="270"/>
    </location>
</feature>
<dbReference type="RefSeq" id="WP_163299279.1">
    <property type="nucleotide sequence ID" value="NZ_JAAGRR010000127.1"/>
</dbReference>
<dbReference type="PROSITE" id="PS50801">
    <property type="entry name" value="STAS"/>
    <property type="match status" value="1"/>
</dbReference>
<feature type="domain" description="PAC" evidence="4">
    <location>
        <begin position="83"/>
        <end position="135"/>
    </location>
</feature>
<evidence type="ECO:0000313" key="7">
    <source>
        <dbReference type="Proteomes" id="UP000469346"/>
    </source>
</evidence>
<gene>
    <name evidence="6" type="ORF">G3N55_09970</name>
</gene>
<evidence type="ECO:0000256" key="1">
    <source>
        <dbReference type="ARBA" id="ARBA00022553"/>
    </source>
</evidence>
<dbReference type="InterPro" id="IPR036513">
    <property type="entry name" value="STAS_dom_sf"/>
</dbReference>
<feature type="domain" description="PAS" evidence="3">
    <location>
        <begin position="10"/>
        <end position="55"/>
    </location>
</feature>
<dbReference type="AlphaFoldDB" id="A0A6N9TPG6"/>
<accession>A0A6N9TPG6</accession>
<reference evidence="6 7" key="1">
    <citation type="submission" date="2020-02" db="EMBL/GenBank/DDBJ databases">
        <title>Comparative genomics of sulfur disproportionating microorganisms.</title>
        <authorList>
            <person name="Ward L.M."/>
            <person name="Bertran E."/>
            <person name="Johnston D.T."/>
        </authorList>
    </citation>
    <scope>NUCLEOTIDE SEQUENCE [LARGE SCALE GENOMIC DNA]</scope>
    <source>
        <strain evidence="6 7">DSM 100025</strain>
    </source>
</reference>
<dbReference type="InterPro" id="IPR000700">
    <property type="entry name" value="PAS-assoc_C"/>
</dbReference>
<dbReference type="InterPro" id="IPR051932">
    <property type="entry name" value="Bact_StressResp_Reg"/>
</dbReference>
<dbReference type="Gene3D" id="3.30.450.20">
    <property type="entry name" value="PAS domain"/>
    <property type="match status" value="1"/>
</dbReference>
<comment type="caution">
    <text evidence="6">The sequence shown here is derived from an EMBL/GenBank/DDBJ whole genome shotgun (WGS) entry which is preliminary data.</text>
</comment>
<keyword evidence="2" id="KW-0175">Coiled coil</keyword>